<feature type="compositionally biased region" description="Basic and acidic residues" evidence="1">
    <location>
        <begin position="87"/>
        <end position="96"/>
    </location>
</feature>
<evidence type="ECO:0000256" key="1">
    <source>
        <dbReference type="SAM" id="MobiDB-lite"/>
    </source>
</evidence>
<keyword evidence="3" id="KW-1185">Reference proteome</keyword>
<evidence type="ECO:0000313" key="3">
    <source>
        <dbReference type="Proteomes" id="UP000774617"/>
    </source>
</evidence>
<dbReference type="EMBL" id="JAGTJR010000029">
    <property type="protein sequence ID" value="KAH7039537.1"/>
    <property type="molecule type" value="Genomic_DNA"/>
</dbReference>
<feature type="compositionally biased region" description="Polar residues" evidence="1">
    <location>
        <begin position="55"/>
        <end position="75"/>
    </location>
</feature>
<protein>
    <submittedName>
        <fullName evidence="2">Uncharacterized protein</fullName>
    </submittedName>
</protein>
<feature type="region of interest" description="Disordered" evidence="1">
    <location>
        <begin position="1"/>
        <end position="34"/>
    </location>
</feature>
<proteinExistence type="predicted"/>
<evidence type="ECO:0000313" key="2">
    <source>
        <dbReference type="EMBL" id="KAH7039537.1"/>
    </source>
</evidence>
<comment type="caution">
    <text evidence="2">The sequence shown here is derived from an EMBL/GenBank/DDBJ whole genome shotgun (WGS) entry which is preliminary data.</text>
</comment>
<dbReference type="Proteomes" id="UP000774617">
    <property type="component" value="Unassembled WGS sequence"/>
</dbReference>
<organism evidence="2 3">
    <name type="scientific">Macrophomina phaseolina</name>
    <dbReference type="NCBI Taxonomy" id="35725"/>
    <lineage>
        <taxon>Eukaryota</taxon>
        <taxon>Fungi</taxon>
        <taxon>Dikarya</taxon>
        <taxon>Ascomycota</taxon>
        <taxon>Pezizomycotina</taxon>
        <taxon>Dothideomycetes</taxon>
        <taxon>Dothideomycetes incertae sedis</taxon>
        <taxon>Botryosphaeriales</taxon>
        <taxon>Botryosphaeriaceae</taxon>
        <taxon>Macrophomina</taxon>
    </lineage>
</organism>
<reference evidence="2 3" key="1">
    <citation type="journal article" date="2021" name="Nat. Commun.">
        <title>Genetic determinants of endophytism in the Arabidopsis root mycobiome.</title>
        <authorList>
            <person name="Mesny F."/>
            <person name="Miyauchi S."/>
            <person name="Thiergart T."/>
            <person name="Pickel B."/>
            <person name="Atanasova L."/>
            <person name="Karlsson M."/>
            <person name="Huettel B."/>
            <person name="Barry K.W."/>
            <person name="Haridas S."/>
            <person name="Chen C."/>
            <person name="Bauer D."/>
            <person name="Andreopoulos W."/>
            <person name="Pangilinan J."/>
            <person name="LaButti K."/>
            <person name="Riley R."/>
            <person name="Lipzen A."/>
            <person name="Clum A."/>
            <person name="Drula E."/>
            <person name="Henrissat B."/>
            <person name="Kohler A."/>
            <person name="Grigoriev I.V."/>
            <person name="Martin F.M."/>
            <person name="Hacquard S."/>
        </authorList>
    </citation>
    <scope>NUCLEOTIDE SEQUENCE [LARGE SCALE GENOMIC DNA]</scope>
    <source>
        <strain evidence="2 3">MPI-SDFR-AT-0080</strain>
    </source>
</reference>
<name>A0ABQ8G3L9_9PEZI</name>
<feature type="region of interest" description="Disordered" evidence="1">
    <location>
        <begin position="55"/>
        <end position="100"/>
    </location>
</feature>
<accession>A0ABQ8G3L9</accession>
<sequence length="295" mass="32378">MNSRATRATPSRAEASFEAPRKRHRPGIPHKTSLRVEDDTSLRCCITATQWEGETSSAWSTKQASDVDAATTTKNPGDFPTGGQEPMSEKTRETRERNRRTRIATQQNQNSLPIACAACRRPTLPFVRQPGHIAACMHWGRACVAAHDCQDHLETGACAHLPVHRFHHHSDVMTFDSGFCEENGRIGTRRNGCRGGCDLTSLSGSPVTAPREIQHARVEDNVAMTARCRSRSGGACASFCGLEPSASIRTCKGCNNSGPVRCPPPSSPLHTLAKIGRRVHEMMHDCRFRVLRSSK</sequence>
<gene>
    <name evidence="2" type="ORF">B0J12DRAFT_223739</name>
</gene>